<name>A0A232M3A5_9EURO</name>
<dbReference type="AlphaFoldDB" id="A0A232M3A5"/>
<proteinExistence type="predicted"/>
<dbReference type="OrthoDB" id="259708at2759"/>
<comment type="caution">
    <text evidence="1">The sequence shown here is derived from an EMBL/GenBank/DDBJ whole genome shotgun (WGS) entry which is preliminary data.</text>
</comment>
<gene>
    <name evidence="1" type="ORF">Egran_01662</name>
</gene>
<evidence type="ECO:0000313" key="1">
    <source>
        <dbReference type="EMBL" id="OXV10577.1"/>
    </source>
</evidence>
<dbReference type="EMBL" id="NPHW01002873">
    <property type="protein sequence ID" value="OXV10577.1"/>
    <property type="molecule type" value="Genomic_DNA"/>
</dbReference>
<reference evidence="1 2" key="1">
    <citation type="journal article" date="2015" name="Environ. Microbiol.">
        <title>Metagenome sequence of Elaphomyces granulatus from sporocarp tissue reveals Ascomycota ectomycorrhizal fingerprints of genome expansion and a Proteobacteria-rich microbiome.</title>
        <authorList>
            <person name="Quandt C.A."/>
            <person name="Kohler A."/>
            <person name="Hesse C.N."/>
            <person name="Sharpton T.J."/>
            <person name="Martin F."/>
            <person name="Spatafora J.W."/>
        </authorList>
    </citation>
    <scope>NUCLEOTIDE SEQUENCE [LARGE SCALE GENOMIC DNA]</scope>
    <source>
        <strain evidence="1 2">OSC145934</strain>
    </source>
</reference>
<sequence>MEVNRLPREHKVDGGDWRHRCKNWNGYDDTSYTARLQAQYTLRIWLSWEGLSDQRFDIVCLDRLGDLEVSTPWVKSDKGRVDKDMGIDGALLSKESNVEESHRVNDHNSDYYITLKSTHPIMIPYQPTRL</sequence>
<keyword evidence="2" id="KW-1185">Reference proteome</keyword>
<protein>
    <submittedName>
        <fullName evidence="1">Uncharacterized protein</fullName>
    </submittedName>
</protein>
<evidence type="ECO:0000313" key="2">
    <source>
        <dbReference type="Proteomes" id="UP000243515"/>
    </source>
</evidence>
<dbReference type="Proteomes" id="UP000243515">
    <property type="component" value="Unassembled WGS sequence"/>
</dbReference>
<accession>A0A232M3A5</accession>
<organism evidence="1 2">
    <name type="scientific">Elaphomyces granulatus</name>
    <dbReference type="NCBI Taxonomy" id="519963"/>
    <lineage>
        <taxon>Eukaryota</taxon>
        <taxon>Fungi</taxon>
        <taxon>Dikarya</taxon>
        <taxon>Ascomycota</taxon>
        <taxon>Pezizomycotina</taxon>
        <taxon>Eurotiomycetes</taxon>
        <taxon>Eurotiomycetidae</taxon>
        <taxon>Eurotiales</taxon>
        <taxon>Elaphomycetaceae</taxon>
        <taxon>Elaphomyces</taxon>
    </lineage>
</organism>